<dbReference type="RefSeq" id="WP_125971776.1">
    <property type="nucleotide sequence ID" value="NZ_CP034433.1"/>
</dbReference>
<organism evidence="2 3">
    <name type="scientific">Iodobacter ciconiae</name>
    <dbReference type="NCBI Taxonomy" id="2496266"/>
    <lineage>
        <taxon>Bacteria</taxon>
        <taxon>Pseudomonadati</taxon>
        <taxon>Pseudomonadota</taxon>
        <taxon>Betaproteobacteria</taxon>
        <taxon>Neisseriales</taxon>
        <taxon>Chitinibacteraceae</taxon>
        <taxon>Iodobacter</taxon>
    </lineage>
</organism>
<feature type="region of interest" description="Disordered" evidence="1">
    <location>
        <begin position="94"/>
        <end position="128"/>
    </location>
</feature>
<keyword evidence="3" id="KW-1185">Reference proteome</keyword>
<sequence>MFFTYTENNTIDILAIQMRRLIIILFGLIALTGCDKVMEVVNKQQANGKAIGAACRHSGRALEDCYRRNARIPKADIFAGWKEMNEYMQQKKINVITPPEDEPAPVEKKVEKHDASEEKPADTEKAGH</sequence>
<name>A0A3S8ZQK2_9NEIS</name>
<proteinExistence type="predicted"/>
<accession>A0A3S8ZQK2</accession>
<dbReference type="AlphaFoldDB" id="A0A3S8ZQK2"/>
<dbReference type="EMBL" id="CP034433">
    <property type="protein sequence ID" value="AZN35756.1"/>
    <property type="molecule type" value="Genomic_DNA"/>
</dbReference>
<dbReference type="Proteomes" id="UP000282438">
    <property type="component" value="Chromosome"/>
</dbReference>
<gene>
    <name evidence="2" type="ORF">EJO50_04240</name>
</gene>
<reference evidence="2 3" key="1">
    <citation type="submission" date="2018-12" db="EMBL/GenBank/DDBJ databases">
        <title>Complete genome sequence of Iodobacter sp. H11R3.</title>
        <authorList>
            <person name="Bae J.-W."/>
        </authorList>
    </citation>
    <scope>NUCLEOTIDE SEQUENCE [LARGE SCALE GENOMIC DNA]</scope>
    <source>
        <strain evidence="2 3">H11R3</strain>
    </source>
</reference>
<evidence type="ECO:0008006" key="4">
    <source>
        <dbReference type="Google" id="ProtNLM"/>
    </source>
</evidence>
<feature type="compositionally biased region" description="Basic and acidic residues" evidence="1">
    <location>
        <begin position="105"/>
        <end position="128"/>
    </location>
</feature>
<evidence type="ECO:0000256" key="1">
    <source>
        <dbReference type="SAM" id="MobiDB-lite"/>
    </source>
</evidence>
<dbReference type="KEGG" id="iod:EJO50_04240"/>
<protein>
    <recommendedName>
        <fullName evidence="4">Lipoprotein</fullName>
    </recommendedName>
</protein>
<evidence type="ECO:0000313" key="3">
    <source>
        <dbReference type="Proteomes" id="UP000282438"/>
    </source>
</evidence>
<dbReference type="OrthoDB" id="8527508at2"/>
<evidence type="ECO:0000313" key="2">
    <source>
        <dbReference type="EMBL" id="AZN35756.1"/>
    </source>
</evidence>